<evidence type="ECO:0000256" key="1">
    <source>
        <dbReference type="SAM" id="MobiDB-lite"/>
    </source>
</evidence>
<feature type="region of interest" description="Disordered" evidence="1">
    <location>
        <begin position="1"/>
        <end position="22"/>
    </location>
</feature>
<name>A0ABR4WYE6_9ACTN</name>
<keyword evidence="3" id="KW-1185">Reference proteome</keyword>
<feature type="region of interest" description="Disordered" evidence="1">
    <location>
        <begin position="58"/>
        <end position="89"/>
    </location>
</feature>
<dbReference type="RefSeq" id="WP_144312114.1">
    <property type="nucleotide sequence ID" value="NZ_KN214181.1"/>
</dbReference>
<dbReference type="Proteomes" id="UP000029737">
    <property type="component" value="Unassembled WGS sequence"/>
</dbReference>
<evidence type="ECO:0000313" key="2">
    <source>
        <dbReference type="EMBL" id="KGI79400.1"/>
    </source>
</evidence>
<feature type="compositionally biased region" description="Basic residues" evidence="1">
    <location>
        <begin position="7"/>
        <end position="22"/>
    </location>
</feature>
<sequence length="89" mass="9709">MLQIRHSPPRGRRSGTHLGNWRRSRSALGGTALVTCDAPTGPQSHCSARYATATQDASTARSAAADHGWRYDPQQRRDYCPRHAAGGDH</sequence>
<proteinExistence type="predicted"/>
<comment type="caution">
    <text evidence="2">The sequence shown here is derived from an EMBL/GenBank/DDBJ whole genome shotgun (WGS) entry which is preliminary data.</text>
</comment>
<feature type="compositionally biased region" description="Basic and acidic residues" evidence="1">
    <location>
        <begin position="67"/>
        <end position="89"/>
    </location>
</feature>
<organism evidence="2 3">
    <name type="scientific">Actinopolyspora erythraea</name>
    <dbReference type="NCBI Taxonomy" id="414996"/>
    <lineage>
        <taxon>Bacteria</taxon>
        <taxon>Bacillati</taxon>
        <taxon>Actinomycetota</taxon>
        <taxon>Actinomycetes</taxon>
        <taxon>Actinopolysporales</taxon>
        <taxon>Actinopolysporaceae</taxon>
        <taxon>Actinopolyspora</taxon>
    </lineage>
</organism>
<dbReference type="EMBL" id="JPMV01000046">
    <property type="protein sequence ID" value="KGI79400.1"/>
    <property type="molecule type" value="Genomic_DNA"/>
</dbReference>
<evidence type="ECO:0000313" key="3">
    <source>
        <dbReference type="Proteomes" id="UP000029737"/>
    </source>
</evidence>
<accession>A0ABR4WYE6</accession>
<protein>
    <submittedName>
        <fullName evidence="2">Uncharacterized protein</fullName>
    </submittedName>
</protein>
<gene>
    <name evidence="2" type="ORF">IL38_24205</name>
</gene>
<reference evidence="2 3" key="1">
    <citation type="journal article" date="2014" name="PLoS ONE">
        <title>Identification and Characterization of a New Erythromycin Biosynthetic Gene Cluster in Actinopolyspora erythraea YIM90600, a Novel Erythronolide-Producing Halophilic Actinomycete Isolated from Salt Field.</title>
        <authorList>
            <person name="Chen D."/>
            <person name="Feng J."/>
            <person name="Huang L."/>
            <person name="Zhang Q."/>
            <person name="Wu J."/>
            <person name="Zhu X."/>
            <person name="Duan Y."/>
            <person name="Xu Z."/>
        </authorList>
    </citation>
    <scope>NUCLEOTIDE SEQUENCE [LARGE SCALE GENOMIC DNA]</scope>
    <source>
        <strain evidence="2 3">YIM90600</strain>
    </source>
</reference>